<dbReference type="PANTHER" id="PTHR22765">
    <property type="entry name" value="RING FINGER AND PROTEASE ASSOCIATED DOMAIN-CONTAINING"/>
    <property type="match status" value="1"/>
</dbReference>
<dbReference type="PROSITE" id="PS50089">
    <property type="entry name" value="ZF_RING_2"/>
    <property type="match status" value="1"/>
</dbReference>
<evidence type="ECO:0000256" key="2">
    <source>
        <dbReference type="SAM" id="Phobius"/>
    </source>
</evidence>
<evidence type="ECO:0000259" key="3">
    <source>
        <dbReference type="PROSITE" id="PS50089"/>
    </source>
</evidence>
<feature type="transmembrane region" description="Helical" evidence="2">
    <location>
        <begin position="129"/>
        <end position="151"/>
    </location>
</feature>
<sequence>MLQQFSCLKVRKLLTDVRHNFRLLLLMAVFTLSLGELFFVVFFTLPLTQLWPAKEMLFMASAAAAILAVTLRLGQVSLQLINKVNGHNTSAAPQLLGSFGGKLLTAAMAGSQVAWSMLLALFVVPRFALLLWTSAALDLLLWLLLWSTALLGSPRQRSAEVATSRNADVEEYQIPSWRLWQQEDGTHYGQAVEFKHFTWPSRGTRASGVQTRGFEVNTCMVCLADFVSGELLSSLPCGHIFHTACIANWQQHSRLNNTNNSSNHSVCPCRCTTSQPLVMLLLFLLLFLLLLLLLLLLLFLLLCLLLLVFLLLLLWSLLGSSSELSSTS</sequence>
<feature type="transmembrane region" description="Helical" evidence="2">
    <location>
        <begin position="56"/>
        <end position="74"/>
    </location>
</feature>
<proteinExistence type="predicted"/>
<dbReference type="GO" id="GO:0006511">
    <property type="term" value="P:ubiquitin-dependent protein catabolic process"/>
    <property type="evidence" value="ECO:0007669"/>
    <property type="project" value="TreeGrafter"/>
</dbReference>
<dbReference type="InterPro" id="IPR051826">
    <property type="entry name" value="E3_ubiquitin-ligase_domain"/>
</dbReference>
<name>A0A813JUX6_POLGL</name>
<evidence type="ECO:0000313" key="5">
    <source>
        <dbReference type="Proteomes" id="UP000626109"/>
    </source>
</evidence>
<dbReference type="Pfam" id="PF17123">
    <property type="entry name" value="zf-RING_11"/>
    <property type="match status" value="1"/>
</dbReference>
<dbReference type="GO" id="GO:0008270">
    <property type="term" value="F:zinc ion binding"/>
    <property type="evidence" value="ECO:0007669"/>
    <property type="project" value="UniProtKB-KW"/>
</dbReference>
<feature type="transmembrane region" description="Helical" evidence="2">
    <location>
        <begin position="103"/>
        <end position="123"/>
    </location>
</feature>
<dbReference type="Proteomes" id="UP000626109">
    <property type="component" value="Unassembled WGS sequence"/>
</dbReference>
<keyword evidence="1" id="KW-0479">Metal-binding</keyword>
<dbReference type="GO" id="GO:0061630">
    <property type="term" value="F:ubiquitin protein ligase activity"/>
    <property type="evidence" value="ECO:0007669"/>
    <property type="project" value="TreeGrafter"/>
</dbReference>
<keyword evidence="2" id="KW-0472">Membrane</keyword>
<organism evidence="4 5">
    <name type="scientific">Polarella glacialis</name>
    <name type="common">Dinoflagellate</name>
    <dbReference type="NCBI Taxonomy" id="89957"/>
    <lineage>
        <taxon>Eukaryota</taxon>
        <taxon>Sar</taxon>
        <taxon>Alveolata</taxon>
        <taxon>Dinophyceae</taxon>
        <taxon>Suessiales</taxon>
        <taxon>Suessiaceae</taxon>
        <taxon>Polarella</taxon>
    </lineage>
</organism>
<comment type="caution">
    <text evidence="4">The sequence shown here is derived from an EMBL/GenBank/DDBJ whole genome shotgun (WGS) entry which is preliminary data.</text>
</comment>
<dbReference type="AlphaFoldDB" id="A0A813JUX6"/>
<keyword evidence="2" id="KW-0812">Transmembrane</keyword>
<dbReference type="EMBL" id="CAJNNW010026468">
    <property type="protein sequence ID" value="CAE8685629.1"/>
    <property type="molecule type" value="Genomic_DNA"/>
</dbReference>
<evidence type="ECO:0000313" key="4">
    <source>
        <dbReference type="EMBL" id="CAE8685629.1"/>
    </source>
</evidence>
<keyword evidence="2" id="KW-1133">Transmembrane helix</keyword>
<feature type="transmembrane region" description="Helical" evidence="2">
    <location>
        <begin position="282"/>
        <end position="315"/>
    </location>
</feature>
<evidence type="ECO:0000256" key="1">
    <source>
        <dbReference type="PROSITE-ProRule" id="PRU00175"/>
    </source>
</evidence>
<keyword evidence="1" id="KW-0862">Zinc</keyword>
<dbReference type="SMART" id="SM00184">
    <property type="entry name" value="RING"/>
    <property type="match status" value="1"/>
</dbReference>
<dbReference type="InterPro" id="IPR013083">
    <property type="entry name" value="Znf_RING/FYVE/PHD"/>
</dbReference>
<dbReference type="InterPro" id="IPR001841">
    <property type="entry name" value="Znf_RING"/>
</dbReference>
<dbReference type="Gene3D" id="3.30.40.10">
    <property type="entry name" value="Zinc/RING finger domain, C3HC4 (zinc finger)"/>
    <property type="match status" value="1"/>
</dbReference>
<feature type="domain" description="RING-type" evidence="3">
    <location>
        <begin position="219"/>
        <end position="268"/>
    </location>
</feature>
<keyword evidence="1" id="KW-0863">Zinc-finger</keyword>
<dbReference type="SUPFAM" id="SSF57850">
    <property type="entry name" value="RING/U-box"/>
    <property type="match status" value="1"/>
</dbReference>
<protein>
    <recommendedName>
        <fullName evidence="3">RING-type domain-containing protein</fullName>
    </recommendedName>
</protein>
<dbReference type="PANTHER" id="PTHR22765:SF434">
    <property type="entry name" value="GB|AAD18119.1-RELATED"/>
    <property type="match status" value="1"/>
</dbReference>
<accession>A0A813JUX6</accession>
<feature type="transmembrane region" description="Helical" evidence="2">
    <location>
        <begin position="21"/>
        <end position="44"/>
    </location>
</feature>
<reference evidence="4" key="1">
    <citation type="submission" date="2021-02" db="EMBL/GenBank/DDBJ databases">
        <authorList>
            <person name="Dougan E. K."/>
            <person name="Rhodes N."/>
            <person name="Thang M."/>
            <person name="Chan C."/>
        </authorList>
    </citation>
    <scope>NUCLEOTIDE SEQUENCE</scope>
</reference>
<gene>
    <name evidence="4" type="ORF">PGLA2088_LOCUS24562</name>
</gene>